<proteinExistence type="predicted"/>
<organism evidence="6 7">
    <name type="scientific">Actinomadura fulvescens</name>
    <dbReference type="NCBI Taxonomy" id="46160"/>
    <lineage>
        <taxon>Bacteria</taxon>
        <taxon>Bacillati</taxon>
        <taxon>Actinomycetota</taxon>
        <taxon>Actinomycetes</taxon>
        <taxon>Streptosporangiales</taxon>
        <taxon>Thermomonosporaceae</taxon>
        <taxon>Actinomadura</taxon>
    </lineage>
</organism>
<keyword evidence="3" id="KW-0804">Transcription</keyword>
<evidence type="ECO:0000256" key="1">
    <source>
        <dbReference type="ARBA" id="ARBA00023015"/>
    </source>
</evidence>
<dbReference type="Pfam" id="PF00440">
    <property type="entry name" value="TetR_N"/>
    <property type="match status" value="1"/>
</dbReference>
<feature type="domain" description="HTH tetR-type" evidence="5">
    <location>
        <begin position="2"/>
        <end position="60"/>
    </location>
</feature>
<dbReference type="Gene3D" id="1.10.357.10">
    <property type="entry name" value="Tetracycline Repressor, domain 2"/>
    <property type="match status" value="1"/>
</dbReference>
<evidence type="ECO:0000313" key="7">
    <source>
        <dbReference type="Proteomes" id="UP001501509"/>
    </source>
</evidence>
<keyword evidence="2 4" id="KW-0238">DNA-binding</keyword>
<dbReference type="InterPro" id="IPR001647">
    <property type="entry name" value="HTH_TetR"/>
</dbReference>
<reference evidence="7" key="1">
    <citation type="journal article" date="2019" name="Int. J. Syst. Evol. Microbiol.">
        <title>The Global Catalogue of Microorganisms (GCM) 10K type strain sequencing project: providing services to taxonomists for standard genome sequencing and annotation.</title>
        <authorList>
            <consortium name="The Broad Institute Genomics Platform"/>
            <consortium name="The Broad Institute Genome Sequencing Center for Infectious Disease"/>
            <person name="Wu L."/>
            <person name="Ma J."/>
        </authorList>
    </citation>
    <scope>NUCLEOTIDE SEQUENCE [LARGE SCALE GENOMIC DNA]</scope>
    <source>
        <strain evidence="7">JCM 6833</strain>
    </source>
</reference>
<protein>
    <submittedName>
        <fullName evidence="6">TetR/AcrR family transcriptional regulator</fullName>
    </submittedName>
</protein>
<evidence type="ECO:0000256" key="3">
    <source>
        <dbReference type="ARBA" id="ARBA00023163"/>
    </source>
</evidence>
<keyword evidence="1" id="KW-0805">Transcription regulation</keyword>
<evidence type="ECO:0000313" key="6">
    <source>
        <dbReference type="EMBL" id="GAA2604799.1"/>
    </source>
</evidence>
<evidence type="ECO:0000259" key="5">
    <source>
        <dbReference type="PROSITE" id="PS50977"/>
    </source>
</evidence>
<dbReference type="SUPFAM" id="SSF46689">
    <property type="entry name" value="Homeodomain-like"/>
    <property type="match status" value="1"/>
</dbReference>
<evidence type="ECO:0000256" key="4">
    <source>
        <dbReference type="PROSITE-ProRule" id="PRU00335"/>
    </source>
</evidence>
<gene>
    <name evidence="6" type="ORF">GCM10010411_43690</name>
</gene>
<dbReference type="Proteomes" id="UP001501509">
    <property type="component" value="Unassembled WGS sequence"/>
</dbReference>
<comment type="caution">
    <text evidence="6">The sequence shown here is derived from an EMBL/GenBank/DDBJ whole genome shotgun (WGS) entry which is preliminary data.</text>
</comment>
<dbReference type="EMBL" id="BAAATD010000005">
    <property type="protein sequence ID" value="GAA2604799.1"/>
    <property type="molecule type" value="Genomic_DNA"/>
</dbReference>
<dbReference type="PANTHER" id="PTHR30055">
    <property type="entry name" value="HTH-TYPE TRANSCRIPTIONAL REGULATOR RUTR"/>
    <property type="match status" value="1"/>
</dbReference>
<dbReference type="InterPro" id="IPR009057">
    <property type="entry name" value="Homeodomain-like_sf"/>
</dbReference>
<accession>A0ABP6C6N2</accession>
<sequence length="190" mass="20723">MAITEEKIIAAATRHLNQEPTASMARLAEAIGTSRATLHRHFASREDLLHTLGVRSLDRWEASQREAGLAEAAASGDPARITEGLHTVLRLFVADADEYGFALTDYFMAEMPDLVARANELAEREIAFYAAAQRAGVLRTDLSARWISYTVYGLLVAARDSLRHGSVARRDLDQLVLETFLNGNGAGGTP</sequence>
<keyword evidence="7" id="KW-1185">Reference proteome</keyword>
<name>A0ABP6C6N2_9ACTN</name>
<dbReference type="PANTHER" id="PTHR30055:SF234">
    <property type="entry name" value="HTH-TYPE TRANSCRIPTIONAL REGULATOR BETI"/>
    <property type="match status" value="1"/>
</dbReference>
<dbReference type="PROSITE" id="PS50977">
    <property type="entry name" value="HTH_TETR_2"/>
    <property type="match status" value="1"/>
</dbReference>
<evidence type="ECO:0000256" key="2">
    <source>
        <dbReference type="ARBA" id="ARBA00023125"/>
    </source>
</evidence>
<dbReference type="InterPro" id="IPR050109">
    <property type="entry name" value="HTH-type_TetR-like_transc_reg"/>
</dbReference>
<dbReference type="RefSeq" id="WP_344543546.1">
    <property type="nucleotide sequence ID" value="NZ_BAAATD010000005.1"/>
</dbReference>
<feature type="DNA-binding region" description="H-T-H motif" evidence="4">
    <location>
        <begin position="23"/>
        <end position="42"/>
    </location>
</feature>